<keyword evidence="6" id="KW-1133">Transmembrane helix</keyword>
<evidence type="ECO:0000256" key="1">
    <source>
        <dbReference type="ARBA" id="ARBA00023224"/>
    </source>
</evidence>
<dbReference type="GO" id="GO:0007165">
    <property type="term" value="P:signal transduction"/>
    <property type="evidence" value="ECO:0007669"/>
    <property type="project" value="UniProtKB-KW"/>
</dbReference>
<keyword evidence="6" id="KW-0472">Membrane</keyword>
<reference evidence="10" key="1">
    <citation type="submission" date="2016-10" db="EMBL/GenBank/DDBJ databases">
        <authorList>
            <person name="Varghese N."/>
            <person name="Submissions S."/>
        </authorList>
    </citation>
    <scope>NUCLEOTIDE SEQUENCE [LARGE SCALE GENOMIC DNA]</scope>
    <source>
        <strain evidence="10">CGMCC 1.7739</strain>
    </source>
</reference>
<evidence type="ECO:0000256" key="3">
    <source>
        <dbReference type="PROSITE-ProRule" id="PRU00284"/>
    </source>
</evidence>
<feature type="domain" description="HAMP" evidence="8">
    <location>
        <begin position="324"/>
        <end position="371"/>
    </location>
</feature>
<dbReference type="OrthoDB" id="8523at2157"/>
<dbReference type="PROSITE" id="PS50885">
    <property type="entry name" value="HAMP"/>
    <property type="match status" value="2"/>
</dbReference>
<proteinExistence type="inferred from homology"/>
<evidence type="ECO:0000259" key="8">
    <source>
        <dbReference type="PROSITE" id="PS50885"/>
    </source>
</evidence>
<feature type="compositionally biased region" description="Acidic residues" evidence="5">
    <location>
        <begin position="753"/>
        <end position="769"/>
    </location>
</feature>
<dbReference type="RefSeq" id="WP_092890100.1">
    <property type="nucleotide sequence ID" value="NZ_FOOQ01000001.1"/>
</dbReference>
<accession>A0A1I2NUK2</accession>
<dbReference type="Gene3D" id="6.10.340.10">
    <property type="match status" value="2"/>
</dbReference>
<dbReference type="PROSITE" id="PS50111">
    <property type="entry name" value="CHEMOTAXIS_TRANSDUC_2"/>
    <property type="match status" value="1"/>
</dbReference>
<dbReference type="SMART" id="SM00304">
    <property type="entry name" value="HAMP"/>
    <property type="match status" value="2"/>
</dbReference>
<sequence>MNNLRVAVGGVGRRLGEVADRVGSLAPERVRQSYARKLAAIFLVVVVLFAGFAAIEYQAVAQEVQTNEQEELEQTAELQATQLGEWMGQRRETTRMLSAYGIYDQHESLVSERLSREIGKLPLGYRGIHYVDTNSGVVVASSAESAVGTKPWEGSDLVSATGSSFADNVVRSAPYTARSGDRVIAFASRIQTQPARAVVVTADVSALENRLDTSVEGSFVRVVSTDGDLMFDGSGSDSAAAVSEGELFDRAESGQSGVVERSGDESMGEKHLLAYAPSGEGSVVLVYAPTRAAYGLQHTVGTHVFLIVGLAVVSLAGVGAVLRRNTALPLKRLDSTVDRLRAGELDADVASDREDEFGDVFAGVAQMRDDLRDQRADAESYRAVMERTADGDLTARMDEESRSREMATIAEAFNGMMDELSETVRRVSQFGEDVAKLGQEVATSTDEVSERSREVSESIEQISAGAAEQSSGIEQVSEEMDDLSASIQQIASAADELATLSEETAERAHGGADAAADALDGMDDIRTETERTVEEIEELDGRLGEIEAIVEVISDIAEQTNILALNAEIEAARAGEAGEGFAVVSHEVKSLAEETQESAAEISTLVEDIEDQRRRVVDRVERMREGVQTGAEDVEGALDSLDDIVVRVEETNDSVLEITDATGGQASSSQEVLSMADDIASIAAEMTAEAGAVSEAAEAQTETVDDVNERMQSLSADTDRLVTMLDRFEVEDEKTGERDATTDSDADRANAEAEPEPASDGPAPDDIDSEGGRETPRPTADGGRPTGDD</sequence>
<evidence type="ECO:0000256" key="4">
    <source>
        <dbReference type="SAM" id="Coils"/>
    </source>
</evidence>
<feature type="compositionally biased region" description="Basic and acidic residues" evidence="5">
    <location>
        <begin position="733"/>
        <end position="751"/>
    </location>
</feature>
<dbReference type="Gene3D" id="1.10.287.950">
    <property type="entry name" value="Methyl-accepting chemotaxis protein"/>
    <property type="match status" value="1"/>
</dbReference>
<dbReference type="GO" id="GO:0004888">
    <property type="term" value="F:transmembrane signaling receptor activity"/>
    <property type="evidence" value="ECO:0007669"/>
    <property type="project" value="InterPro"/>
</dbReference>
<evidence type="ECO:0000256" key="6">
    <source>
        <dbReference type="SAM" id="Phobius"/>
    </source>
</evidence>
<keyword evidence="4" id="KW-0175">Coiled coil</keyword>
<evidence type="ECO:0000256" key="2">
    <source>
        <dbReference type="ARBA" id="ARBA00029447"/>
    </source>
</evidence>
<dbReference type="Proteomes" id="UP000198876">
    <property type="component" value="Unassembled WGS sequence"/>
</dbReference>
<keyword evidence="10" id="KW-1185">Reference proteome</keyword>
<dbReference type="PANTHER" id="PTHR32089">
    <property type="entry name" value="METHYL-ACCEPTING CHEMOTAXIS PROTEIN MCPB"/>
    <property type="match status" value="1"/>
</dbReference>
<feature type="region of interest" description="Disordered" evidence="5">
    <location>
        <begin position="694"/>
        <end position="789"/>
    </location>
</feature>
<keyword evidence="1 3" id="KW-0807">Transducer</keyword>
<name>A0A1I2NUK2_9EURY</name>
<feature type="transmembrane region" description="Helical" evidence="6">
    <location>
        <begin position="300"/>
        <end position="322"/>
    </location>
</feature>
<dbReference type="InterPro" id="IPR004089">
    <property type="entry name" value="MCPsignal_dom"/>
</dbReference>
<dbReference type="SMART" id="SM00283">
    <property type="entry name" value="MA"/>
    <property type="match status" value="1"/>
</dbReference>
<dbReference type="SUPFAM" id="SSF58104">
    <property type="entry name" value="Methyl-accepting chemotaxis protein (MCP) signaling domain"/>
    <property type="match status" value="1"/>
</dbReference>
<dbReference type="InterPro" id="IPR003660">
    <property type="entry name" value="HAMP_dom"/>
</dbReference>
<comment type="similarity">
    <text evidence="2">Belongs to the methyl-accepting chemotaxis (MCP) protein family.</text>
</comment>
<dbReference type="InterPro" id="IPR004090">
    <property type="entry name" value="Chemotax_Me-accpt_rcpt"/>
</dbReference>
<keyword evidence="6" id="KW-0812">Transmembrane</keyword>
<dbReference type="EMBL" id="FOOQ01000001">
    <property type="protein sequence ID" value="SFG06690.1"/>
    <property type="molecule type" value="Genomic_DNA"/>
</dbReference>
<dbReference type="SUPFAM" id="SSF158472">
    <property type="entry name" value="HAMP domain-like"/>
    <property type="match status" value="1"/>
</dbReference>
<evidence type="ECO:0000259" key="7">
    <source>
        <dbReference type="PROSITE" id="PS50111"/>
    </source>
</evidence>
<dbReference type="PANTHER" id="PTHR32089:SF112">
    <property type="entry name" value="LYSOZYME-LIKE PROTEIN-RELATED"/>
    <property type="match status" value="1"/>
</dbReference>
<organism evidence="9 10">
    <name type="scientific">Halopelagius inordinatus</name>
    <dbReference type="NCBI Taxonomy" id="553467"/>
    <lineage>
        <taxon>Archaea</taxon>
        <taxon>Methanobacteriati</taxon>
        <taxon>Methanobacteriota</taxon>
        <taxon>Stenosarchaea group</taxon>
        <taxon>Halobacteria</taxon>
        <taxon>Halobacteriales</taxon>
        <taxon>Haloferacaceae</taxon>
    </lineage>
</organism>
<evidence type="ECO:0000313" key="10">
    <source>
        <dbReference type="Proteomes" id="UP000198876"/>
    </source>
</evidence>
<evidence type="ECO:0000256" key="5">
    <source>
        <dbReference type="SAM" id="MobiDB-lite"/>
    </source>
</evidence>
<dbReference type="Pfam" id="PF00015">
    <property type="entry name" value="MCPsignal"/>
    <property type="match status" value="1"/>
</dbReference>
<evidence type="ECO:0000313" key="9">
    <source>
        <dbReference type="EMBL" id="SFG06690.1"/>
    </source>
</evidence>
<feature type="transmembrane region" description="Helical" evidence="6">
    <location>
        <begin position="38"/>
        <end position="55"/>
    </location>
</feature>
<feature type="domain" description="Methyl-accepting transducer" evidence="7">
    <location>
        <begin position="444"/>
        <end position="680"/>
    </location>
</feature>
<dbReference type="STRING" id="553467.SAMN04488063_1318"/>
<dbReference type="GO" id="GO:0016020">
    <property type="term" value="C:membrane"/>
    <property type="evidence" value="ECO:0007669"/>
    <property type="project" value="InterPro"/>
</dbReference>
<dbReference type="AlphaFoldDB" id="A0A1I2NUK2"/>
<protein>
    <submittedName>
        <fullName evidence="9">HAMP domain-containing protein</fullName>
    </submittedName>
</protein>
<dbReference type="CDD" id="cd06225">
    <property type="entry name" value="HAMP"/>
    <property type="match status" value="2"/>
</dbReference>
<dbReference type="CDD" id="cd11386">
    <property type="entry name" value="MCP_signal"/>
    <property type="match status" value="1"/>
</dbReference>
<dbReference type="PRINTS" id="PR00260">
    <property type="entry name" value="CHEMTRNSDUCR"/>
</dbReference>
<gene>
    <name evidence="9" type="ORF">SAMN04488063_1318</name>
</gene>
<dbReference type="Pfam" id="PF00672">
    <property type="entry name" value="HAMP"/>
    <property type="match status" value="2"/>
</dbReference>
<feature type="coiled-coil region" evidence="4">
    <location>
        <begin position="473"/>
        <end position="542"/>
    </location>
</feature>
<feature type="domain" description="HAMP" evidence="8">
    <location>
        <begin position="372"/>
        <end position="425"/>
    </location>
</feature>
<dbReference type="GO" id="GO:0006935">
    <property type="term" value="P:chemotaxis"/>
    <property type="evidence" value="ECO:0007669"/>
    <property type="project" value="InterPro"/>
</dbReference>